<proteinExistence type="predicted"/>
<dbReference type="GO" id="GO:0016740">
    <property type="term" value="F:transferase activity"/>
    <property type="evidence" value="ECO:0007669"/>
    <property type="project" value="UniProtKB-KW"/>
</dbReference>
<dbReference type="EMBL" id="JAAGMK010000183">
    <property type="protein sequence ID" value="NEB84022.1"/>
    <property type="molecule type" value="Genomic_DNA"/>
</dbReference>
<protein>
    <submittedName>
        <fullName evidence="1">Prenyltransferase</fullName>
    </submittedName>
</protein>
<keyword evidence="1" id="KW-0808">Transferase</keyword>
<reference evidence="1" key="1">
    <citation type="submission" date="2020-01" db="EMBL/GenBank/DDBJ databases">
        <title>Insect and environment-associated Actinomycetes.</title>
        <authorList>
            <person name="Currrie C."/>
            <person name="Chevrette M."/>
            <person name="Carlson C."/>
            <person name="Stubbendieck R."/>
            <person name="Wendt-Pienkowski E."/>
        </authorList>
    </citation>
    <scope>NUCLEOTIDE SEQUENCE</scope>
    <source>
        <strain evidence="1">SID505</strain>
    </source>
</reference>
<gene>
    <name evidence="1" type="ORF">G3I43_07505</name>
</gene>
<accession>A0A6G3SMP3</accession>
<evidence type="ECO:0000313" key="1">
    <source>
        <dbReference type="EMBL" id="NEB84022.1"/>
    </source>
</evidence>
<feature type="non-terminal residue" evidence="1">
    <location>
        <position position="1"/>
    </location>
</feature>
<name>A0A6G3SMP3_STRAQ</name>
<organism evidence="1">
    <name type="scientific">Streptomyces anulatus</name>
    <name type="common">Streptomyces chrysomallus</name>
    <dbReference type="NCBI Taxonomy" id="1892"/>
    <lineage>
        <taxon>Bacteria</taxon>
        <taxon>Bacillati</taxon>
        <taxon>Actinomycetota</taxon>
        <taxon>Actinomycetes</taxon>
        <taxon>Kitasatosporales</taxon>
        <taxon>Streptomycetaceae</taxon>
        <taxon>Streptomyces</taxon>
    </lineage>
</organism>
<comment type="caution">
    <text evidence="1">The sequence shown here is derived from an EMBL/GenBank/DDBJ whole genome shotgun (WGS) entry which is preliminary data.</text>
</comment>
<dbReference type="AlphaFoldDB" id="A0A6G3SMP3"/>
<sequence>VARRLDAGPLGKVTDPARLLAVTLTGAYLRTAGPPLLHAVLNPSPPLTQRAVGGGIRAMIPLQAALAARAGAPVTALAVMGLVPLARGLSRKVSLT</sequence>